<dbReference type="InterPro" id="IPR040256">
    <property type="entry name" value="At4g02000-like"/>
</dbReference>
<sequence>MGRPRKQQHLPAPSRRGRSQAGAPGDGSSIPSSATSVNGLIANAPDKVSSNLNLVIEPSSPVVSSSVVSSMAPVVFSEEVPVALVISGEVPVVANPTLQAESPIPNGGVDPVVIPAVHRPTWMDRVANSPVGIELHHVQDGSKDGEVVIEVADIQEEIEYWLNTFSKPEDLALVLRGSTRSLGGHALVLKVWSPRISSELETISRVPVWITLPNLDPLFWSEKALSKIGSKVSVPLYADPVTTHKERLSFARVMVELGHEKDKCRLFKKQEARVKQTVAASAPPPTVIAVSSSTVPKVIEEVVDESSNDIVPPVPGQALDSGENAVPVTSVSMPSVQTSDDGGAALASNDGFTQVINNYGSHPNGRIWLFWSKSSLTVQILSCDSQWIHVMVTEMGRSPFLITFIYAFNTSQGQTALWDFLKGVTPAQP</sequence>
<evidence type="ECO:0008006" key="4">
    <source>
        <dbReference type="Google" id="ProtNLM"/>
    </source>
</evidence>
<dbReference type="PANTHER" id="PTHR31286:SF165">
    <property type="entry name" value="DUF4283 DOMAIN-CONTAINING PROTEIN"/>
    <property type="match status" value="1"/>
</dbReference>
<comment type="caution">
    <text evidence="2">The sequence shown here is derived from an EMBL/GenBank/DDBJ whole genome shotgun (WGS) entry which is preliminary data.</text>
</comment>
<dbReference type="Proteomes" id="UP001443914">
    <property type="component" value="Unassembled WGS sequence"/>
</dbReference>
<dbReference type="PANTHER" id="PTHR31286">
    <property type="entry name" value="GLYCINE-RICH CELL WALL STRUCTURAL PROTEIN 1.8-LIKE"/>
    <property type="match status" value="1"/>
</dbReference>
<keyword evidence="3" id="KW-1185">Reference proteome</keyword>
<evidence type="ECO:0000256" key="1">
    <source>
        <dbReference type="SAM" id="MobiDB-lite"/>
    </source>
</evidence>
<accession>A0AAW1N5R2</accession>
<evidence type="ECO:0000313" key="2">
    <source>
        <dbReference type="EMBL" id="KAK9755491.1"/>
    </source>
</evidence>
<dbReference type="AlphaFoldDB" id="A0AAW1N5R2"/>
<organism evidence="2 3">
    <name type="scientific">Saponaria officinalis</name>
    <name type="common">Common soapwort</name>
    <name type="synonym">Lychnis saponaria</name>
    <dbReference type="NCBI Taxonomy" id="3572"/>
    <lineage>
        <taxon>Eukaryota</taxon>
        <taxon>Viridiplantae</taxon>
        <taxon>Streptophyta</taxon>
        <taxon>Embryophyta</taxon>
        <taxon>Tracheophyta</taxon>
        <taxon>Spermatophyta</taxon>
        <taxon>Magnoliopsida</taxon>
        <taxon>eudicotyledons</taxon>
        <taxon>Gunneridae</taxon>
        <taxon>Pentapetalae</taxon>
        <taxon>Caryophyllales</taxon>
        <taxon>Caryophyllaceae</taxon>
        <taxon>Caryophylleae</taxon>
        <taxon>Saponaria</taxon>
    </lineage>
</organism>
<gene>
    <name evidence="2" type="ORF">RND81_01G029000</name>
</gene>
<proteinExistence type="predicted"/>
<name>A0AAW1N5R2_SAPOF</name>
<dbReference type="EMBL" id="JBDFQZ010000001">
    <property type="protein sequence ID" value="KAK9755491.1"/>
    <property type="molecule type" value="Genomic_DNA"/>
</dbReference>
<reference evidence="2" key="1">
    <citation type="submission" date="2024-03" db="EMBL/GenBank/DDBJ databases">
        <title>WGS assembly of Saponaria officinalis var. Norfolk2.</title>
        <authorList>
            <person name="Jenkins J."/>
            <person name="Shu S."/>
            <person name="Grimwood J."/>
            <person name="Barry K."/>
            <person name="Goodstein D."/>
            <person name="Schmutz J."/>
            <person name="Leebens-Mack J."/>
            <person name="Osbourn A."/>
        </authorList>
    </citation>
    <scope>NUCLEOTIDE SEQUENCE [LARGE SCALE GENOMIC DNA]</scope>
    <source>
        <strain evidence="2">JIC</strain>
    </source>
</reference>
<protein>
    <recommendedName>
        <fullName evidence="4">DUF4283 domain-containing protein</fullName>
    </recommendedName>
</protein>
<evidence type="ECO:0000313" key="3">
    <source>
        <dbReference type="Proteomes" id="UP001443914"/>
    </source>
</evidence>
<feature type="region of interest" description="Disordered" evidence="1">
    <location>
        <begin position="1"/>
        <end position="34"/>
    </location>
</feature>